<evidence type="ECO:0000313" key="3">
    <source>
        <dbReference type="Proteomes" id="UP000030665"/>
    </source>
</evidence>
<dbReference type="AlphaFoldDB" id="A0A077Z096"/>
<dbReference type="EMBL" id="HG805841">
    <property type="protein sequence ID" value="CDW53108.1"/>
    <property type="molecule type" value="Genomic_DNA"/>
</dbReference>
<organism evidence="2 3">
    <name type="scientific">Trichuris trichiura</name>
    <name type="common">Whipworm</name>
    <name type="synonym">Trichocephalus trichiurus</name>
    <dbReference type="NCBI Taxonomy" id="36087"/>
    <lineage>
        <taxon>Eukaryota</taxon>
        <taxon>Metazoa</taxon>
        <taxon>Ecdysozoa</taxon>
        <taxon>Nematoda</taxon>
        <taxon>Enoplea</taxon>
        <taxon>Dorylaimia</taxon>
        <taxon>Trichinellida</taxon>
        <taxon>Trichuridae</taxon>
        <taxon>Trichuris</taxon>
    </lineage>
</organism>
<proteinExistence type="predicted"/>
<gene>
    <name evidence="2" type="ORF">TTRE_0000137101</name>
</gene>
<keyword evidence="1" id="KW-0732">Signal</keyword>
<protein>
    <submittedName>
        <fullName evidence="2">Uncharacterized protein</fullName>
    </submittedName>
</protein>
<reference evidence="2" key="1">
    <citation type="submission" date="2014-01" db="EMBL/GenBank/DDBJ databases">
        <authorList>
            <person name="Aslett M."/>
        </authorList>
    </citation>
    <scope>NUCLEOTIDE SEQUENCE</scope>
</reference>
<reference evidence="2" key="2">
    <citation type="submission" date="2014-03" db="EMBL/GenBank/DDBJ databases">
        <title>The whipworm genome and dual-species transcriptomics of an intimate host-pathogen interaction.</title>
        <authorList>
            <person name="Foth B.J."/>
            <person name="Tsai I.J."/>
            <person name="Reid A.J."/>
            <person name="Bancroft A.J."/>
            <person name="Nichol S."/>
            <person name="Tracey A."/>
            <person name="Holroyd N."/>
            <person name="Cotton J.A."/>
            <person name="Stanley E.J."/>
            <person name="Zarowiecki M."/>
            <person name="Liu J.Z."/>
            <person name="Huckvale T."/>
            <person name="Cooper P.J."/>
            <person name="Grencis R.K."/>
            <person name="Berriman M."/>
        </authorList>
    </citation>
    <scope>NUCLEOTIDE SEQUENCE [LARGE SCALE GENOMIC DNA]</scope>
</reference>
<evidence type="ECO:0000256" key="1">
    <source>
        <dbReference type="SAM" id="SignalP"/>
    </source>
</evidence>
<accession>A0A077Z096</accession>
<dbReference type="Proteomes" id="UP000030665">
    <property type="component" value="Unassembled WGS sequence"/>
</dbReference>
<name>A0A077Z096_TRITR</name>
<feature type="signal peptide" evidence="1">
    <location>
        <begin position="1"/>
        <end position="18"/>
    </location>
</feature>
<feature type="chain" id="PRO_5001728219" evidence="1">
    <location>
        <begin position="19"/>
        <end position="72"/>
    </location>
</feature>
<sequence>MESPLVLLLLWHICFATALYPYPLYGEYVFEDADNFMRRYEQLCGDDEPDICVARLFANYNPKADDGKFIFS</sequence>
<keyword evidence="3" id="KW-1185">Reference proteome</keyword>
<evidence type="ECO:0000313" key="2">
    <source>
        <dbReference type="EMBL" id="CDW53108.1"/>
    </source>
</evidence>